<dbReference type="Proteomes" id="UP000621856">
    <property type="component" value="Unassembled WGS sequence"/>
</dbReference>
<feature type="chain" id="PRO_5035232012" description="EF-hand domain-containing protein" evidence="1">
    <location>
        <begin position="25"/>
        <end position="219"/>
    </location>
</feature>
<evidence type="ECO:0000313" key="5">
    <source>
        <dbReference type="Proteomes" id="UP000818603"/>
    </source>
</evidence>
<dbReference type="EMBL" id="VCJR02000001">
    <property type="protein sequence ID" value="NHK26842.1"/>
    <property type="molecule type" value="Genomic_DNA"/>
</dbReference>
<evidence type="ECO:0000313" key="4">
    <source>
        <dbReference type="Proteomes" id="UP000621856"/>
    </source>
</evidence>
<dbReference type="EMBL" id="BMGZ01000001">
    <property type="protein sequence ID" value="GGH93577.1"/>
    <property type="molecule type" value="Genomic_DNA"/>
</dbReference>
<evidence type="ECO:0000313" key="3">
    <source>
        <dbReference type="EMBL" id="NHK26842.1"/>
    </source>
</evidence>
<organism evidence="2 4">
    <name type="scientific">Aquisalinus luteolus</name>
    <dbReference type="NCBI Taxonomy" id="1566827"/>
    <lineage>
        <taxon>Bacteria</taxon>
        <taxon>Pseudomonadati</taxon>
        <taxon>Pseudomonadota</taxon>
        <taxon>Alphaproteobacteria</taxon>
        <taxon>Parvularculales</taxon>
        <taxon>Parvularculaceae</taxon>
        <taxon>Aquisalinus</taxon>
    </lineage>
</organism>
<keyword evidence="5" id="KW-1185">Reference proteome</keyword>
<proteinExistence type="predicted"/>
<accession>A0A8J3EQD1</accession>
<dbReference type="AlphaFoldDB" id="A0A8J3EQD1"/>
<dbReference type="Proteomes" id="UP000818603">
    <property type="component" value="Unassembled WGS sequence"/>
</dbReference>
<keyword evidence="1" id="KW-0732">Signal</keyword>
<sequence>MTNFMKYATALTSASILSLGAAMAQDVESDVELTTETEAVEAQIDTDTTAEVEVDGLTQDELTELTENQFAAADENADELLDEAEFEAFTRGVSNTMVDDYAVNLDMSIASAGTRMGVDISSSGAIADMMERDTSEFYEGAKSEDKVAAAASARFAELNVDGAVDATILVSEGTSAFLDADADGDELLIDSELDAFAQSFTGLEVSAEQETETDMDAAG</sequence>
<evidence type="ECO:0000313" key="2">
    <source>
        <dbReference type="EMBL" id="GGH93577.1"/>
    </source>
</evidence>
<feature type="signal peptide" evidence="1">
    <location>
        <begin position="1"/>
        <end position="24"/>
    </location>
</feature>
<evidence type="ECO:0000256" key="1">
    <source>
        <dbReference type="SAM" id="SignalP"/>
    </source>
</evidence>
<dbReference type="RefSeq" id="WP_155137080.1">
    <property type="nucleotide sequence ID" value="NZ_BMGZ01000001.1"/>
</dbReference>
<evidence type="ECO:0008006" key="6">
    <source>
        <dbReference type="Google" id="ProtNLM"/>
    </source>
</evidence>
<reference evidence="2" key="1">
    <citation type="journal article" date="2014" name="Int. J. Syst. Evol. Microbiol.">
        <title>Complete genome sequence of Corynebacterium casei LMG S-19264T (=DSM 44701T), isolated from a smear-ripened cheese.</title>
        <authorList>
            <consortium name="US DOE Joint Genome Institute (JGI-PGF)"/>
            <person name="Walter F."/>
            <person name="Albersmeier A."/>
            <person name="Kalinowski J."/>
            <person name="Ruckert C."/>
        </authorList>
    </citation>
    <scope>NUCLEOTIDE SEQUENCE</scope>
    <source>
        <strain evidence="2">CGMCC 1.14984</strain>
    </source>
</reference>
<gene>
    <name evidence="3" type="ORF">FF098_002830</name>
    <name evidence="2" type="ORF">GCM10011355_05740</name>
</gene>
<reference evidence="3 5" key="2">
    <citation type="submission" date="2020-02" db="EMBL/GenBank/DDBJ databases">
        <title>Genome sequence of Parvularcula flava strain NH6-79.</title>
        <authorList>
            <person name="Abdul Karim M.H."/>
            <person name="Lam M.Q."/>
            <person name="Chen S.J."/>
            <person name="Yahya A."/>
            <person name="Shahir S."/>
            <person name="Shamsir M.S."/>
            <person name="Chong C.S."/>
        </authorList>
    </citation>
    <scope>NUCLEOTIDE SEQUENCE [LARGE SCALE GENOMIC DNA]</scope>
    <source>
        <strain evidence="3 5">NH6-79</strain>
    </source>
</reference>
<reference evidence="2" key="3">
    <citation type="submission" date="2020-09" db="EMBL/GenBank/DDBJ databases">
        <authorList>
            <person name="Sun Q."/>
            <person name="Zhou Y."/>
        </authorList>
    </citation>
    <scope>NUCLEOTIDE SEQUENCE</scope>
    <source>
        <strain evidence="2">CGMCC 1.14984</strain>
    </source>
</reference>
<name>A0A8J3EQD1_9PROT</name>
<protein>
    <recommendedName>
        <fullName evidence="6">EF-hand domain-containing protein</fullName>
    </recommendedName>
</protein>
<comment type="caution">
    <text evidence="2">The sequence shown here is derived from an EMBL/GenBank/DDBJ whole genome shotgun (WGS) entry which is preliminary data.</text>
</comment>